<dbReference type="AlphaFoldDB" id="A0A9D4J596"/>
<keyword evidence="1" id="KW-0812">Transmembrane</keyword>
<reference evidence="2" key="2">
    <citation type="submission" date="2020-11" db="EMBL/GenBank/DDBJ databases">
        <authorList>
            <person name="McCartney M.A."/>
            <person name="Auch B."/>
            <person name="Kono T."/>
            <person name="Mallez S."/>
            <person name="Becker A."/>
            <person name="Gohl D.M."/>
            <person name="Silverstein K.A.T."/>
            <person name="Koren S."/>
            <person name="Bechman K.B."/>
            <person name="Herman A."/>
            <person name="Abrahante J.E."/>
            <person name="Garbe J."/>
        </authorList>
    </citation>
    <scope>NUCLEOTIDE SEQUENCE</scope>
    <source>
        <strain evidence="2">Duluth1</strain>
        <tissue evidence="2">Whole animal</tissue>
    </source>
</reference>
<evidence type="ECO:0000313" key="3">
    <source>
        <dbReference type="Proteomes" id="UP000828390"/>
    </source>
</evidence>
<name>A0A9D4J596_DREPO</name>
<dbReference type="EMBL" id="JAIWYP010000007">
    <property type="protein sequence ID" value="KAH3795832.1"/>
    <property type="molecule type" value="Genomic_DNA"/>
</dbReference>
<keyword evidence="1" id="KW-0472">Membrane</keyword>
<gene>
    <name evidence="2" type="ORF">DPMN_149393</name>
</gene>
<accession>A0A9D4J596</accession>
<evidence type="ECO:0000313" key="2">
    <source>
        <dbReference type="EMBL" id="KAH3795832.1"/>
    </source>
</evidence>
<protein>
    <submittedName>
        <fullName evidence="2">Uncharacterized protein</fullName>
    </submittedName>
</protein>
<keyword evidence="3" id="KW-1185">Reference proteome</keyword>
<sequence length="153" mass="16842">MGTRSSKEYDQSANVTSEAPDGGWGWVVVIVLQGVVVVGGVFLVYIVIMRLLMCVVGRGESGVRVELSDRGRCEHIRRPLVALLDLHRQGSGPTAWVGSMANAMRLLLGRVEFAVLVPFYGDGGWGTYCGWMVHYGIHAQDRVHVHHIRASDR</sequence>
<keyword evidence="1" id="KW-1133">Transmembrane helix</keyword>
<comment type="caution">
    <text evidence="2">The sequence shown here is derived from an EMBL/GenBank/DDBJ whole genome shotgun (WGS) entry which is preliminary data.</text>
</comment>
<reference evidence="2" key="1">
    <citation type="journal article" date="2019" name="bioRxiv">
        <title>The Genome of the Zebra Mussel, Dreissena polymorpha: A Resource for Invasive Species Research.</title>
        <authorList>
            <person name="McCartney M.A."/>
            <person name="Auch B."/>
            <person name="Kono T."/>
            <person name="Mallez S."/>
            <person name="Zhang Y."/>
            <person name="Obille A."/>
            <person name="Becker A."/>
            <person name="Abrahante J.E."/>
            <person name="Garbe J."/>
            <person name="Badalamenti J.P."/>
            <person name="Herman A."/>
            <person name="Mangelson H."/>
            <person name="Liachko I."/>
            <person name="Sullivan S."/>
            <person name="Sone E.D."/>
            <person name="Koren S."/>
            <person name="Silverstein K.A.T."/>
            <person name="Beckman K.B."/>
            <person name="Gohl D.M."/>
        </authorList>
    </citation>
    <scope>NUCLEOTIDE SEQUENCE</scope>
    <source>
        <strain evidence="2">Duluth1</strain>
        <tissue evidence="2">Whole animal</tissue>
    </source>
</reference>
<proteinExistence type="predicted"/>
<dbReference type="Proteomes" id="UP000828390">
    <property type="component" value="Unassembled WGS sequence"/>
</dbReference>
<organism evidence="2 3">
    <name type="scientific">Dreissena polymorpha</name>
    <name type="common">Zebra mussel</name>
    <name type="synonym">Mytilus polymorpha</name>
    <dbReference type="NCBI Taxonomy" id="45954"/>
    <lineage>
        <taxon>Eukaryota</taxon>
        <taxon>Metazoa</taxon>
        <taxon>Spiralia</taxon>
        <taxon>Lophotrochozoa</taxon>
        <taxon>Mollusca</taxon>
        <taxon>Bivalvia</taxon>
        <taxon>Autobranchia</taxon>
        <taxon>Heteroconchia</taxon>
        <taxon>Euheterodonta</taxon>
        <taxon>Imparidentia</taxon>
        <taxon>Neoheterodontei</taxon>
        <taxon>Myida</taxon>
        <taxon>Dreissenoidea</taxon>
        <taxon>Dreissenidae</taxon>
        <taxon>Dreissena</taxon>
    </lineage>
</organism>
<feature type="transmembrane region" description="Helical" evidence="1">
    <location>
        <begin position="24"/>
        <end position="48"/>
    </location>
</feature>
<evidence type="ECO:0000256" key="1">
    <source>
        <dbReference type="SAM" id="Phobius"/>
    </source>
</evidence>